<dbReference type="EMBL" id="CP014671">
    <property type="protein sequence ID" value="ANX05201.1"/>
    <property type="molecule type" value="Genomic_DNA"/>
</dbReference>
<dbReference type="KEGG" id="gbi:PG2T_14100"/>
<feature type="domain" description="AB hydrolase-1" evidence="1">
    <location>
        <begin position="42"/>
        <end position="280"/>
    </location>
</feature>
<dbReference type="PANTHER" id="PTHR43194:SF5">
    <property type="entry name" value="PIMELOYL-[ACYL-CARRIER PROTEIN] METHYL ESTER ESTERASE"/>
    <property type="match status" value="1"/>
</dbReference>
<accession>A0A1B1YWJ3</accession>
<dbReference type="Pfam" id="PF12697">
    <property type="entry name" value="Abhydrolase_6"/>
    <property type="match status" value="1"/>
</dbReference>
<dbReference type="Gene3D" id="3.40.50.1820">
    <property type="entry name" value="alpha/beta hydrolase"/>
    <property type="match status" value="1"/>
</dbReference>
<evidence type="ECO:0000259" key="1">
    <source>
        <dbReference type="Pfam" id="PF12697"/>
    </source>
</evidence>
<proteinExistence type="predicted"/>
<dbReference type="AlphaFoldDB" id="A0A1B1YWJ3"/>
<dbReference type="RefSeq" id="WP_068806882.1">
    <property type="nucleotide sequence ID" value="NZ_CP014671.1"/>
</dbReference>
<dbReference type="InterPro" id="IPR050228">
    <property type="entry name" value="Carboxylesterase_BioH"/>
</dbReference>
<dbReference type="SUPFAM" id="SSF53474">
    <property type="entry name" value="alpha/beta-Hydrolases"/>
    <property type="match status" value="1"/>
</dbReference>
<dbReference type="STRING" id="1810504.PG2T_14100"/>
<evidence type="ECO:0000313" key="2">
    <source>
        <dbReference type="EMBL" id="ANX05201.1"/>
    </source>
</evidence>
<dbReference type="OrthoDB" id="149912at2"/>
<dbReference type="InterPro" id="IPR029058">
    <property type="entry name" value="AB_hydrolase_fold"/>
</dbReference>
<gene>
    <name evidence="2" type="ORF">PG2T_14100</name>
</gene>
<dbReference type="InterPro" id="IPR000073">
    <property type="entry name" value="AB_hydrolase_1"/>
</dbReference>
<dbReference type="Proteomes" id="UP000092952">
    <property type="component" value="Chromosome"/>
</dbReference>
<evidence type="ECO:0000313" key="3">
    <source>
        <dbReference type="Proteomes" id="UP000092952"/>
    </source>
</evidence>
<keyword evidence="3" id="KW-1185">Reference proteome</keyword>
<reference evidence="3" key="1">
    <citation type="submission" date="2016-03" db="EMBL/GenBank/DDBJ databases">
        <title>Complete genome sequence of Solimmundus cernigliae, representing a novel lineage of polycyclic aromatic hydrocarbon degraders within the Gammaproteobacteria.</title>
        <authorList>
            <person name="Singleton D.R."/>
            <person name="Dickey A.N."/>
            <person name="Scholl E.H."/>
            <person name="Wright F.A."/>
            <person name="Aitken M.D."/>
        </authorList>
    </citation>
    <scope>NUCLEOTIDE SEQUENCE [LARGE SCALE GENOMIC DNA]</scope>
    <source>
        <strain evidence="3">TR3.2</strain>
    </source>
</reference>
<name>A0A1B1YWJ3_9GAMM</name>
<dbReference type="InParanoid" id="A0A1B1YWJ3"/>
<dbReference type="FunCoup" id="A0A1B1YWJ3">
    <property type="interactions" value="150"/>
</dbReference>
<dbReference type="PANTHER" id="PTHR43194">
    <property type="entry name" value="HYDROLASE ALPHA/BETA FOLD FAMILY"/>
    <property type="match status" value="1"/>
</dbReference>
<organism evidence="2 3">
    <name type="scientific">Immundisolibacter cernigliae</name>
    <dbReference type="NCBI Taxonomy" id="1810504"/>
    <lineage>
        <taxon>Bacteria</taxon>
        <taxon>Pseudomonadati</taxon>
        <taxon>Pseudomonadota</taxon>
        <taxon>Gammaproteobacteria</taxon>
        <taxon>Immundisolibacterales</taxon>
        <taxon>Immundisolibacteraceae</taxon>
        <taxon>Immundisolibacter</taxon>
    </lineage>
</organism>
<dbReference type="PRINTS" id="PR00111">
    <property type="entry name" value="ABHYDROLASE"/>
</dbReference>
<sequence length="291" mass="32334">MTQPDAPDWFCEAVGTPADAHWVQVAGCSIHYRRWGESGPPLLLVHGGGAHNHWWDFIAPWLATDHRVAAMDLSGMGESGRREQYSLDDFAAEAIGVCEAAGFGPDVTLVGHSLGGAVCLRAAASQPERVGGLVMADSPIRPPGYQFPGTARNPLRQPRRDYPDFDSALARFRLIPEQPCDNAYILDYIGRHSIIETPDGFWTWKFDDRGLAHIKVGEQAEELRQLRCRIGILYGEKSALFPPEVRQYVHQLVDRRGPVSAIPEAYHHLFLDQPLAFVAALRILLADWHAL</sequence>
<protein>
    <recommendedName>
        <fullName evidence="1">AB hydrolase-1 domain-containing protein</fullName>
    </recommendedName>
</protein>